<keyword evidence="2" id="KW-1185">Reference proteome</keyword>
<evidence type="ECO:0000313" key="2">
    <source>
        <dbReference type="Proteomes" id="UP000603457"/>
    </source>
</evidence>
<accession>A0ABR8G536</accession>
<proteinExistence type="predicted"/>
<organism evidence="1 2">
    <name type="scientific">Nostoc spongiaeforme FACHB-130</name>
    <dbReference type="NCBI Taxonomy" id="1357510"/>
    <lineage>
        <taxon>Bacteria</taxon>
        <taxon>Bacillati</taxon>
        <taxon>Cyanobacteriota</taxon>
        <taxon>Cyanophyceae</taxon>
        <taxon>Nostocales</taxon>
        <taxon>Nostocaceae</taxon>
        <taxon>Nostoc</taxon>
    </lineage>
</organism>
<dbReference type="Gene3D" id="2.130.10.10">
    <property type="entry name" value="YVTN repeat-like/Quinoprotein amine dehydrogenase"/>
    <property type="match status" value="1"/>
</dbReference>
<dbReference type="InterPro" id="IPR015943">
    <property type="entry name" value="WD40/YVTN_repeat-like_dom_sf"/>
</dbReference>
<gene>
    <name evidence="1" type="ORF">H6G74_28735</name>
</gene>
<dbReference type="RefSeq" id="WP_190970960.1">
    <property type="nucleotide sequence ID" value="NZ_JACJTB010000066.1"/>
</dbReference>
<reference evidence="1 2" key="1">
    <citation type="journal article" date="2020" name="ISME J.">
        <title>Comparative genomics reveals insights into cyanobacterial evolution and habitat adaptation.</title>
        <authorList>
            <person name="Chen M.Y."/>
            <person name="Teng W.K."/>
            <person name="Zhao L."/>
            <person name="Hu C.X."/>
            <person name="Zhou Y.K."/>
            <person name="Han B.P."/>
            <person name="Song L.R."/>
            <person name="Shu W.S."/>
        </authorList>
    </citation>
    <scope>NUCLEOTIDE SEQUENCE [LARGE SCALE GENOMIC DNA]</scope>
    <source>
        <strain evidence="1 2">FACHB-130</strain>
    </source>
</reference>
<dbReference type="Proteomes" id="UP000603457">
    <property type="component" value="Unassembled WGS sequence"/>
</dbReference>
<sequence length="544" mass="60902">MEKNLLKRIFTLDFQISQRGVYGERGHFIQFSVDTKGDAIYALNDHYLNIYSISEFPLLKKEEIDAVYIEKIDFEAGSGLLAIGGNDYSGSPPLKIFDTRKWEFKWIVSNFSDNFIKKSRAVGRKIDARYKCHIISLPIYTVSNIKISPSEDYLLARCHGTTEDSLSNSLKKFSLAGNLLAESDALNTRVFSIHPEGRIIAAASGKTIFLIDSLSLEVVRSKKITNAEIESIVFGSEYQQLLLTSKEGEIVCVDFELDVLWSMRIDAIPRCATYEVNASCFYIGTNLADILMFDIDGTLVNTDRVSESIRDIGFINQGRNIIVGCKNHDFHIFVNESLEATIADQEWESRLIKSPTSLYTSTHNLLNLRVFNPSTSIRDEYKSEIEIHRQHNADLLGIIKDITSQSIHVQNNVNAIAKAENSSMSETYNTDNRGANIGNYANKMQDNASMQANVYSTERKQNLAEAAAEIQQLLKQLEATNPTTTEIEKLTVVAKASEEIKKDPTLKARVINALKAGGTEAFKEAVDHPLVNILVATIEGWQEA</sequence>
<protein>
    <submittedName>
        <fullName evidence="1">Uncharacterized protein</fullName>
    </submittedName>
</protein>
<evidence type="ECO:0000313" key="1">
    <source>
        <dbReference type="EMBL" id="MBD2598282.1"/>
    </source>
</evidence>
<dbReference type="InterPro" id="IPR036322">
    <property type="entry name" value="WD40_repeat_dom_sf"/>
</dbReference>
<dbReference type="EMBL" id="JACJTB010000066">
    <property type="protein sequence ID" value="MBD2598282.1"/>
    <property type="molecule type" value="Genomic_DNA"/>
</dbReference>
<dbReference type="SUPFAM" id="SSF50978">
    <property type="entry name" value="WD40 repeat-like"/>
    <property type="match status" value="1"/>
</dbReference>
<name>A0ABR8G536_9NOSO</name>
<comment type="caution">
    <text evidence="1">The sequence shown here is derived from an EMBL/GenBank/DDBJ whole genome shotgun (WGS) entry which is preliminary data.</text>
</comment>